<dbReference type="SUPFAM" id="SSF89260">
    <property type="entry name" value="Collagen-binding domain"/>
    <property type="match status" value="1"/>
</dbReference>
<dbReference type="Gene3D" id="2.60.120.380">
    <property type="match status" value="1"/>
</dbReference>
<evidence type="ECO:0000256" key="5">
    <source>
        <dbReference type="SAM" id="SignalP"/>
    </source>
</evidence>
<dbReference type="GO" id="GO:0006508">
    <property type="term" value="P:proteolysis"/>
    <property type="evidence" value="ECO:0007669"/>
    <property type="project" value="UniProtKB-KW"/>
</dbReference>
<gene>
    <name evidence="7" type="ORF">HG263_10425</name>
</gene>
<evidence type="ECO:0000256" key="3">
    <source>
        <dbReference type="ARBA" id="ARBA00022801"/>
    </source>
</evidence>
<dbReference type="PANTHER" id="PTHR36175:SF1">
    <property type="entry name" value="CYANOPHYCINASE"/>
    <property type="match status" value="1"/>
</dbReference>
<dbReference type="Pfam" id="PF04151">
    <property type="entry name" value="PPC"/>
    <property type="match status" value="1"/>
</dbReference>
<comment type="similarity">
    <text evidence="1">Belongs to the peptidase S51 family.</text>
</comment>
<keyword evidence="3" id="KW-0378">Hydrolase</keyword>
<evidence type="ECO:0000259" key="6">
    <source>
        <dbReference type="Pfam" id="PF04151"/>
    </source>
</evidence>
<accession>A0A849VCD1</accession>
<reference evidence="7 8" key="1">
    <citation type="submission" date="2020-04" db="EMBL/GenBank/DDBJ databases">
        <title>Pseudoalteromonas caenipelagi sp. nov., isolated from a tidal flat.</title>
        <authorList>
            <person name="Park S."/>
            <person name="Yoon J.-H."/>
        </authorList>
    </citation>
    <scope>NUCLEOTIDE SEQUENCE [LARGE SCALE GENOMIC DNA]</scope>
    <source>
        <strain evidence="7 8">JBTF-M23</strain>
    </source>
</reference>
<dbReference type="CDD" id="cd03145">
    <property type="entry name" value="GAT1_cyanophycinase"/>
    <property type="match status" value="1"/>
</dbReference>
<dbReference type="GO" id="GO:0008236">
    <property type="term" value="F:serine-type peptidase activity"/>
    <property type="evidence" value="ECO:0007669"/>
    <property type="project" value="UniProtKB-KW"/>
</dbReference>
<keyword evidence="5" id="KW-0732">Signal</keyword>
<evidence type="ECO:0000256" key="4">
    <source>
        <dbReference type="ARBA" id="ARBA00022825"/>
    </source>
</evidence>
<dbReference type="InterPro" id="IPR005320">
    <property type="entry name" value="Peptidase_S51"/>
</dbReference>
<evidence type="ECO:0000256" key="1">
    <source>
        <dbReference type="ARBA" id="ARBA00006534"/>
    </source>
</evidence>
<keyword evidence="8" id="KW-1185">Reference proteome</keyword>
<dbReference type="RefSeq" id="WP_171626010.1">
    <property type="nucleotide sequence ID" value="NZ_JABBPG010000003.1"/>
</dbReference>
<dbReference type="InterPro" id="IPR029062">
    <property type="entry name" value="Class_I_gatase-like"/>
</dbReference>
<proteinExistence type="inferred from homology"/>
<evidence type="ECO:0000313" key="7">
    <source>
        <dbReference type="EMBL" id="NOU50946.1"/>
    </source>
</evidence>
<keyword evidence="4" id="KW-0720">Serine protease</keyword>
<protein>
    <submittedName>
        <fullName evidence="7">Type 1 glutamine amidotransferase-like domain-containing protein</fullName>
    </submittedName>
</protein>
<keyword evidence="2" id="KW-0645">Protease</keyword>
<dbReference type="SUPFAM" id="SSF52317">
    <property type="entry name" value="Class I glutamine amidotransferase-like"/>
    <property type="match status" value="1"/>
</dbReference>
<sequence>MKNNTNILSVSLAALLLASANSHACLTNEIESNNIEANANTGICSNTLVSGELSRNDVDWFSFDITQPVAIDISLDHSSGDDFDWFLYEQTGPAVASKETSQTPEAGSYQASAAGTYFIKLTRYSGTGWYDLNVSFDQDSGPTPPTGSCNYGPRPSKPGALKAYVVGNSTDTCNTLTSGEGASLLMGGGTDVDNAFSQRVVTHVGTGADVVVLRTSGTDAYNDYLLALMNADSVETLIVDSVNKANDPYVDWAIRSAEFVWFAGGDQSDYLNQWQGTQLQSAVQHVFDKGGVVGGTSAGMALMANSIYDPDGVSGAVSNEVVTDFCHQTLNFSSRFISIPMLDNALTDTHFAQRDRMGRAAVSLAHHSSNHFNIAASEATSIFITHDGHSVVDGNGEVYVLRESAQTQRTTLACGQAVQYQDISRVKLLPGQYYNVYSHTHSGSELAISIDGTQSNFYLPNDPY</sequence>
<dbReference type="AlphaFoldDB" id="A0A849VCD1"/>
<organism evidence="7 8">
    <name type="scientific">Pseudoalteromonas caenipelagi</name>
    <dbReference type="NCBI Taxonomy" id="2726988"/>
    <lineage>
        <taxon>Bacteria</taxon>
        <taxon>Pseudomonadati</taxon>
        <taxon>Pseudomonadota</taxon>
        <taxon>Gammaproteobacteria</taxon>
        <taxon>Alteromonadales</taxon>
        <taxon>Pseudoalteromonadaceae</taxon>
        <taxon>Pseudoalteromonas</taxon>
    </lineage>
</organism>
<dbReference type="GO" id="GO:0016740">
    <property type="term" value="F:transferase activity"/>
    <property type="evidence" value="ECO:0007669"/>
    <property type="project" value="UniProtKB-KW"/>
</dbReference>
<dbReference type="EMBL" id="JABBPG010000003">
    <property type="protein sequence ID" value="NOU50946.1"/>
    <property type="molecule type" value="Genomic_DNA"/>
</dbReference>
<keyword evidence="7" id="KW-0808">Transferase</keyword>
<name>A0A849VCD1_9GAMM</name>
<dbReference type="Pfam" id="PF03575">
    <property type="entry name" value="Peptidase_S51"/>
    <property type="match status" value="1"/>
</dbReference>
<evidence type="ECO:0000256" key="2">
    <source>
        <dbReference type="ARBA" id="ARBA00022670"/>
    </source>
</evidence>
<feature type="signal peptide" evidence="5">
    <location>
        <begin position="1"/>
        <end position="24"/>
    </location>
</feature>
<feature type="chain" id="PRO_5032816797" evidence="5">
    <location>
        <begin position="25"/>
        <end position="464"/>
    </location>
</feature>
<dbReference type="Gene3D" id="3.40.50.880">
    <property type="match status" value="1"/>
</dbReference>
<keyword evidence="7" id="KW-0315">Glutamine amidotransferase</keyword>
<dbReference type="PANTHER" id="PTHR36175">
    <property type="entry name" value="CYANOPHYCINASE"/>
    <property type="match status" value="1"/>
</dbReference>
<feature type="domain" description="Peptidase C-terminal archaeal/bacterial" evidence="6">
    <location>
        <begin position="57"/>
        <end position="121"/>
    </location>
</feature>
<dbReference type="Proteomes" id="UP000586305">
    <property type="component" value="Unassembled WGS sequence"/>
</dbReference>
<dbReference type="InterPro" id="IPR007280">
    <property type="entry name" value="Peptidase_C_arc/bac"/>
</dbReference>
<comment type="caution">
    <text evidence="7">The sequence shown here is derived from an EMBL/GenBank/DDBJ whole genome shotgun (WGS) entry which is preliminary data.</text>
</comment>
<evidence type="ECO:0000313" key="8">
    <source>
        <dbReference type="Proteomes" id="UP000586305"/>
    </source>
</evidence>